<dbReference type="RefSeq" id="WP_274164732.1">
    <property type="nucleotide sequence ID" value="NZ_JAJUBC010000012.1"/>
</dbReference>
<comment type="caution">
    <text evidence="6">The sequence shown here is derived from an EMBL/GenBank/DDBJ whole genome shotgun (WGS) entry which is preliminary data.</text>
</comment>
<reference evidence="6" key="1">
    <citation type="submission" date="2021-12" db="EMBL/GenBank/DDBJ databases">
        <title>Enterovibrio ZSDZ35 sp. nov. and Enterovibrio ZSDZ42 sp. nov., isolated from coastal seawater in Qingdao.</title>
        <authorList>
            <person name="Zhang P."/>
        </authorList>
    </citation>
    <scope>NUCLEOTIDE SEQUENCE</scope>
    <source>
        <strain evidence="6">ZSDZ42</strain>
    </source>
</reference>
<accession>A0ABT5R2B2</accession>
<dbReference type="Gene3D" id="3.30.70.270">
    <property type="match status" value="1"/>
</dbReference>
<dbReference type="Pfam" id="PF00990">
    <property type="entry name" value="GGDEF"/>
    <property type="match status" value="1"/>
</dbReference>
<dbReference type="SMART" id="SM00267">
    <property type="entry name" value="GGDEF"/>
    <property type="match status" value="1"/>
</dbReference>
<dbReference type="Gene3D" id="3.40.190.10">
    <property type="entry name" value="Periplasmic binding protein-like II"/>
    <property type="match status" value="2"/>
</dbReference>
<feature type="compositionally biased region" description="Basic and acidic residues" evidence="3">
    <location>
        <begin position="470"/>
        <end position="482"/>
    </location>
</feature>
<protein>
    <recommendedName>
        <fullName evidence="1">diguanylate cyclase</fullName>
        <ecNumber evidence="1">2.7.7.65</ecNumber>
    </recommendedName>
</protein>
<dbReference type="PANTHER" id="PTHR45138:SF9">
    <property type="entry name" value="DIGUANYLATE CYCLASE DGCM-RELATED"/>
    <property type="match status" value="1"/>
</dbReference>
<dbReference type="NCBIfam" id="TIGR00254">
    <property type="entry name" value="GGDEF"/>
    <property type="match status" value="1"/>
</dbReference>
<dbReference type="EC" id="2.7.7.65" evidence="1"/>
<dbReference type="PANTHER" id="PTHR45138">
    <property type="entry name" value="REGULATORY COMPONENTS OF SENSORY TRANSDUCTION SYSTEM"/>
    <property type="match status" value="1"/>
</dbReference>
<dbReference type="PROSITE" id="PS50887">
    <property type="entry name" value="GGDEF"/>
    <property type="match status" value="1"/>
</dbReference>
<evidence type="ECO:0000256" key="3">
    <source>
        <dbReference type="SAM" id="MobiDB-lite"/>
    </source>
</evidence>
<dbReference type="InterPro" id="IPR029787">
    <property type="entry name" value="Nucleotide_cyclase"/>
</dbReference>
<sequence>MHSFIPSIRQLTAISLTLFMFLISPASYADTKRLIVTGSSTWQPFSFINRDGQPEGIMVDYWRLYAKANNVDVRFNLLPWSESLQYAANTPGVIHGGLGYTGDRAEVLAFSRELPLNRYNVSLFAQKDLPFEDFKTLDSVIVGTVKDSTKHAFLASRIPENNIKLFPTFGSLNEAAYRGEVDVFIDDLSTALYDMRHSGKAGLFTPRRKLYSFPMHFAINKNEKDSITAIEHGLDKISEDDVAAIYAKWIPASKINAVLPWLNKTAHYIILFSSLLLLIGGLGLYHRLLRYRTEELKSAVEALKDTNNRLESAVKNDVLTGAKTRHQFFTQLADKRFSPSPFVVAVLDIDGLKHINENHGQDIGDMALKHLATQLRLQLSSQTMFARLGGGEFAILFDLSDSSQAVRKLSQLQKSLQLSALYIDQQVIPVRFTAGVGCYPYDGEQGEALVRIASSRMRANKPQYSTTSANDHEPESMERHWA</sequence>
<evidence type="ECO:0000313" key="7">
    <source>
        <dbReference type="Proteomes" id="UP001149400"/>
    </source>
</evidence>
<organism evidence="6 7">
    <name type="scientific">Enterovibrio gelatinilyticus</name>
    <dbReference type="NCBI Taxonomy" id="2899819"/>
    <lineage>
        <taxon>Bacteria</taxon>
        <taxon>Pseudomonadati</taxon>
        <taxon>Pseudomonadota</taxon>
        <taxon>Gammaproteobacteria</taxon>
        <taxon>Vibrionales</taxon>
        <taxon>Vibrionaceae</taxon>
        <taxon>Enterovibrio</taxon>
    </lineage>
</organism>
<dbReference type="InterPro" id="IPR043128">
    <property type="entry name" value="Rev_trsase/Diguanyl_cyclase"/>
</dbReference>
<evidence type="ECO:0000256" key="4">
    <source>
        <dbReference type="SAM" id="Phobius"/>
    </source>
</evidence>
<keyword evidence="7" id="KW-1185">Reference proteome</keyword>
<keyword evidence="4" id="KW-0812">Transmembrane</keyword>
<dbReference type="InterPro" id="IPR050469">
    <property type="entry name" value="Diguanylate_Cyclase"/>
</dbReference>
<dbReference type="Pfam" id="PF00497">
    <property type="entry name" value="SBP_bac_3"/>
    <property type="match status" value="1"/>
</dbReference>
<evidence type="ECO:0000256" key="1">
    <source>
        <dbReference type="ARBA" id="ARBA00012528"/>
    </source>
</evidence>
<dbReference type="Proteomes" id="UP001149400">
    <property type="component" value="Unassembled WGS sequence"/>
</dbReference>
<dbReference type="SUPFAM" id="SSF55073">
    <property type="entry name" value="Nucleotide cyclase"/>
    <property type="match status" value="1"/>
</dbReference>
<dbReference type="CDD" id="cd01949">
    <property type="entry name" value="GGDEF"/>
    <property type="match status" value="1"/>
</dbReference>
<evidence type="ECO:0000313" key="6">
    <source>
        <dbReference type="EMBL" id="MDD1793886.1"/>
    </source>
</evidence>
<keyword evidence="4" id="KW-0472">Membrane</keyword>
<dbReference type="InterPro" id="IPR000160">
    <property type="entry name" value="GGDEF_dom"/>
</dbReference>
<dbReference type="SUPFAM" id="SSF53850">
    <property type="entry name" value="Periplasmic binding protein-like II"/>
    <property type="match status" value="1"/>
</dbReference>
<feature type="region of interest" description="Disordered" evidence="3">
    <location>
        <begin position="460"/>
        <end position="482"/>
    </location>
</feature>
<gene>
    <name evidence="6" type="ORF">LRP50_12150</name>
</gene>
<evidence type="ECO:0000259" key="5">
    <source>
        <dbReference type="PROSITE" id="PS50887"/>
    </source>
</evidence>
<name>A0ABT5R2B2_9GAMM</name>
<proteinExistence type="predicted"/>
<comment type="catalytic activity">
    <reaction evidence="2">
        <text>2 GTP = 3',3'-c-di-GMP + 2 diphosphate</text>
        <dbReference type="Rhea" id="RHEA:24898"/>
        <dbReference type="ChEBI" id="CHEBI:33019"/>
        <dbReference type="ChEBI" id="CHEBI:37565"/>
        <dbReference type="ChEBI" id="CHEBI:58805"/>
        <dbReference type="EC" id="2.7.7.65"/>
    </reaction>
</comment>
<evidence type="ECO:0000256" key="2">
    <source>
        <dbReference type="ARBA" id="ARBA00034247"/>
    </source>
</evidence>
<dbReference type="SMART" id="SM00062">
    <property type="entry name" value="PBPb"/>
    <property type="match status" value="1"/>
</dbReference>
<feature type="domain" description="GGDEF" evidence="5">
    <location>
        <begin position="340"/>
        <end position="474"/>
    </location>
</feature>
<dbReference type="InterPro" id="IPR001638">
    <property type="entry name" value="Solute-binding_3/MltF_N"/>
</dbReference>
<keyword evidence="4" id="KW-1133">Transmembrane helix</keyword>
<feature type="transmembrane region" description="Helical" evidence="4">
    <location>
        <begin position="266"/>
        <end position="285"/>
    </location>
</feature>
<dbReference type="EMBL" id="JAJUBC010000012">
    <property type="protein sequence ID" value="MDD1793886.1"/>
    <property type="molecule type" value="Genomic_DNA"/>
</dbReference>